<dbReference type="EMBL" id="CM001749">
    <property type="protein sequence ID" value="KJB63915.1"/>
    <property type="molecule type" value="Genomic_DNA"/>
</dbReference>
<reference evidence="4" key="3">
    <citation type="submission" date="2020-04" db="EMBL/GenBank/DDBJ databases">
        <authorList>
            <person name="Grover C.E."/>
            <person name="Arick M.A. II"/>
            <person name="Thrash A."/>
            <person name="Conover J.L."/>
            <person name="Sanders W.S."/>
            <person name="Peterson D.G."/>
            <person name="Scheffler J.A."/>
            <person name="Scheffler B.E."/>
            <person name="Wendel J.F."/>
        </authorList>
    </citation>
    <scope>NUCLEOTIDE SEQUENCE</scope>
    <source>
        <strain evidence="4">8</strain>
        <tissue evidence="4">Leaf</tissue>
    </source>
</reference>
<dbReference type="PROSITE" id="PS50157">
    <property type="entry name" value="ZINC_FINGER_C2H2_2"/>
    <property type="match status" value="1"/>
</dbReference>
<dbReference type="GO" id="GO:0008270">
    <property type="term" value="F:zinc ion binding"/>
    <property type="evidence" value="ECO:0007669"/>
    <property type="project" value="UniProtKB-KW"/>
</dbReference>
<proteinExistence type="predicted"/>
<dbReference type="OMA" id="PHSLVCQ"/>
<sequence length="168" mass="19316">MSVNYLINEGHDDGCYEGNSMEWLNLSLGRHRDIVASKSGLRSNYASNKIFSCNFCRRKFYSSQALGGHQNAHKRERGRCQSERMMPMVSLPMTQSLGLQPHSLVCQLNKKQRRSVARFNNSKKEIMKAWIGSIDNKTTSKWIGSYQVDFQPYKPPPESLKVDLELRL</sequence>
<dbReference type="Gene3D" id="3.30.160.60">
    <property type="entry name" value="Classic Zinc Finger"/>
    <property type="match status" value="1"/>
</dbReference>
<dbReference type="InterPro" id="IPR053266">
    <property type="entry name" value="Zinc_finger_protein_7"/>
</dbReference>
<feature type="domain" description="C2H2-type" evidence="2">
    <location>
        <begin position="51"/>
        <end position="78"/>
    </location>
</feature>
<keyword evidence="1" id="KW-0862">Zinc</keyword>
<dbReference type="Proteomes" id="UP000593578">
    <property type="component" value="Unassembled WGS sequence"/>
</dbReference>
<dbReference type="KEGG" id="gra:105774187"/>
<organism evidence="3 5">
    <name type="scientific">Gossypium raimondii</name>
    <name type="common">Peruvian cotton</name>
    <name type="synonym">Gossypium klotzschianum subsp. raimondii</name>
    <dbReference type="NCBI Taxonomy" id="29730"/>
    <lineage>
        <taxon>Eukaryota</taxon>
        <taxon>Viridiplantae</taxon>
        <taxon>Streptophyta</taxon>
        <taxon>Embryophyta</taxon>
        <taxon>Tracheophyta</taxon>
        <taxon>Spermatophyta</taxon>
        <taxon>Magnoliopsida</taxon>
        <taxon>eudicotyledons</taxon>
        <taxon>Gunneridae</taxon>
        <taxon>Pentapetalae</taxon>
        <taxon>rosids</taxon>
        <taxon>malvids</taxon>
        <taxon>Malvales</taxon>
        <taxon>Malvaceae</taxon>
        <taxon>Malvoideae</taxon>
        <taxon>Gossypium</taxon>
    </lineage>
</organism>
<dbReference type="EMBL" id="JABEZZ010000010">
    <property type="protein sequence ID" value="MBA0597178.1"/>
    <property type="molecule type" value="Genomic_DNA"/>
</dbReference>
<evidence type="ECO:0000313" key="6">
    <source>
        <dbReference type="Proteomes" id="UP000593578"/>
    </source>
</evidence>
<dbReference type="PANTHER" id="PTHR47593:SF4">
    <property type="entry name" value="ZINC FINGER PROTEIN 7-LIKE"/>
    <property type="match status" value="1"/>
</dbReference>
<dbReference type="InterPro" id="IPR013087">
    <property type="entry name" value="Znf_C2H2_type"/>
</dbReference>
<dbReference type="Proteomes" id="UP000032304">
    <property type="component" value="Chromosome 10"/>
</dbReference>
<accession>A0A0D2V4I2</accession>
<dbReference type="eggNOG" id="ENOG502RZ94">
    <property type="taxonomic scope" value="Eukaryota"/>
</dbReference>
<dbReference type="SUPFAM" id="SSF57667">
    <property type="entry name" value="beta-beta-alpha zinc fingers"/>
    <property type="match status" value="1"/>
</dbReference>
<dbReference type="PROSITE" id="PS00028">
    <property type="entry name" value="ZINC_FINGER_C2H2_1"/>
    <property type="match status" value="1"/>
</dbReference>
<evidence type="ECO:0000256" key="1">
    <source>
        <dbReference type="PROSITE-ProRule" id="PRU00042"/>
    </source>
</evidence>
<protein>
    <recommendedName>
        <fullName evidence="2">C2H2-type domain-containing protein</fullName>
    </recommendedName>
</protein>
<keyword evidence="5" id="KW-1185">Reference proteome</keyword>
<dbReference type="PANTHER" id="PTHR47593">
    <property type="entry name" value="ZINC FINGER PROTEIN 4-LIKE"/>
    <property type="match status" value="1"/>
</dbReference>
<keyword evidence="1" id="KW-0863">Zinc-finger</keyword>
<dbReference type="InterPro" id="IPR036236">
    <property type="entry name" value="Znf_C2H2_sf"/>
</dbReference>
<dbReference type="STRING" id="29730.A0A0D2V4I2"/>
<dbReference type="Gramene" id="KJB63915">
    <property type="protein sequence ID" value="KJB63915"/>
    <property type="gene ID" value="B456_010G024000"/>
</dbReference>
<name>A0A0D2V4I2_GOSRA</name>
<evidence type="ECO:0000313" key="5">
    <source>
        <dbReference type="Proteomes" id="UP000032304"/>
    </source>
</evidence>
<dbReference type="AlphaFoldDB" id="A0A0D2V4I2"/>
<evidence type="ECO:0000313" key="3">
    <source>
        <dbReference type="EMBL" id="KJB63915.1"/>
    </source>
</evidence>
<evidence type="ECO:0000313" key="4">
    <source>
        <dbReference type="EMBL" id="MBA0597178.1"/>
    </source>
</evidence>
<evidence type="ECO:0000259" key="2">
    <source>
        <dbReference type="PROSITE" id="PS50157"/>
    </source>
</evidence>
<keyword evidence="1" id="KW-0479">Metal-binding</keyword>
<reference evidence="3 5" key="1">
    <citation type="journal article" date="2012" name="Nature">
        <title>Repeated polyploidization of Gossypium genomes and the evolution of spinnable cotton fibres.</title>
        <authorList>
            <person name="Paterson A.H."/>
            <person name="Wendel J.F."/>
            <person name="Gundlach H."/>
            <person name="Guo H."/>
            <person name="Jenkins J."/>
            <person name="Jin D."/>
            <person name="Llewellyn D."/>
            <person name="Showmaker K.C."/>
            <person name="Shu S."/>
            <person name="Udall J."/>
            <person name="Yoo M.J."/>
            <person name="Byers R."/>
            <person name="Chen W."/>
            <person name="Doron-Faigenboim A."/>
            <person name="Duke M.V."/>
            <person name="Gong L."/>
            <person name="Grimwood J."/>
            <person name="Grover C."/>
            <person name="Grupp K."/>
            <person name="Hu G."/>
            <person name="Lee T.H."/>
            <person name="Li J."/>
            <person name="Lin L."/>
            <person name="Liu T."/>
            <person name="Marler B.S."/>
            <person name="Page J.T."/>
            <person name="Roberts A.W."/>
            <person name="Romanel E."/>
            <person name="Sanders W.S."/>
            <person name="Szadkowski E."/>
            <person name="Tan X."/>
            <person name="Tang H."/>
            <person name="Xu C."/>
            <person name="Wang J."/>
            <person name="Wang Z."/>
            <person name="Zhang D."/>
            <person name="Zhang L."/>
            <person name="Ashrafi H."/>
            <person name="Bedon F."/>
            <person name="Bowers J.E."/>
            <person name="Brubaker C.L."/>
            <person name="Chee P.W."/>
            <person name="Das S."/>
            <person name="Gingle A.R."/>
            <person name="Haigler C.H."/>
            <person name="Harker D."/>
            <person name="Hoffmann L.V."/>
            <person name="Hovav R."/>
            <person name="Jones D.C."/>
            <person name="Lemke C."/>
            <person name="Mansoor S."/>
            <person name="ur Rahman M."/>
            <person name="Rainville L.N."/>
            <person name="Rambani A."/>
            <person name="Reddy U.K."/>
            <person name="Rong J.K."/>
            <person name="Saranga Y."/>
            <person name="Scheffler B.E."/>
            <person name="Scheffler J.A."/>
            <person name="Stelly D.M."/>
            <person name="Triplett B.A."/>
            <person name="Van Deynze A."/>
            <person name="Vaslin M.F."/>
            <person name="Waghmare V.N."/>
            <person name="Walford S.A."/>
            <person name="Wright R.J."/>
            <person name="Zaki E.A."/>
            <person name="Zhang T."/>
            <person name="Dennis E.S."/>
            <person name="Mayer K.F."/>
            <person name="Peterson D.G."/>
            <person name="Rokhsar D.S."/>
            <person name="Wang X."/>
            <person name="Schmutz J."/>
        </authorList>
    </citation>
    <scope>NUCLEOTIDE SEQUENCE [LARGE SCALE GENOMIC DNA]</scope>
</reference>
<gene>
    <name evidence="3" type="ORF">B456_010G024000</name>
    <name evidence="4" type="ORF">Gorai_006993</name>
</gene>
<dbReference type="OrthoDB" id="1933825at2759"/>
<reference evidence="4 6" key="2">
    <citation type="journal article" date="2019" name="Genome Biol. Evol.">
        <title>Insights into the evolution of the New World diploid cottons (Gossypium, subgenus Houzingenia) based on genome sequencing.</title>
        <authorList>
            <person name="Grover C.E."/>
            <person name="Arick M.A. 2nd"/>
            <person name="Thrash A."/>
            <person name="Conover J.L."/>
            <person name="Sanders W.S."/>
            <person name="Peterson D.G."/>
            <person name="Frelichowski J.E."/>
            <person name="Scheffler J.A."/>
            <person name="Scheffler B.E."/>
            <person name="Wendel J.F."/>
        </authorList>
    </citation>
    <scope>NUCLEOTIDE SEQUENCE [LARGE SCALE GENOMIC DNA]</scope>
    <source>
        <strain evidence="4">8</strain>
        <tissue evidence="4">Leaf</tissue>
    </source>
</reference>